<dbReference type="EMBL" id="FQWV01000007">
    <property type="protein sequence ID" value="SHH45441.1"/>
    <property type="molecule type" value="Genomic_DNA"/>
</dbReference>
<keyword evidence="1" id="KW-0472">Membrane</keyword>
<dbReference type="AlphaFoldDB" id="A0A1M5T3X3"/>
<name>A0A1M5T3X3_9EURY</name>
<feature type="transmembrane region" description="Helical" evidence="1">
    <location>
        <begin position="6"/>
        <end position="24"/>
    </location>
</feature>
<dbReference type="RefSeq" id="WP_073310302.1">
    <property type="nucleotide sequence ID" value="NZ_FQWV01000007.1"/>
</dbReference>
<reference evidence="2 3" key="1">
    <citation type="submission" date="2016-11" db="EMBL/GenBank/DDBJ databases">
        <authorList>
            <person name="Jaros S."/>
            <person name="Januszkiewicz K."/>
            <person name="Wedrychowicz H."/>
        </authorList>
    </citation>
    <scope>NUCLEOTIDE SEQUENCE [LARGE SCALE GENOMIC DNA]</scope>
    <source>
        <strain evidence="2 3">DSM 9297</strain>
    </source>
</reference>
<keyword evidence="1" id="KW-0812">Transmembrane</keyword>
<evidence type="ECO:0000313" key="3">
    <source>
        <dbReference type="Proteomes" id="UP000184357"/>
    </source>
</evidence>
<organism evidence="2 3">
    <name type="scientific">Halobaculum gomorrense</name>
    <dbReference type="NCBI Taxonomy" id="43928"/>
    <lineage>
        <taxon>Archaea</taxon>
        <taxon>Methanobacteriati</taxon>
        <taxon>Methanobacteriota</taxon>
        <taxon>Stenosarchaea group</taxon>
        <taxon>Halobacteria</taxon>
        <taxon>Halobacteriales</taxon>
        <taxon>Haloferacaceae</taxon>
        <taxon>Halobaculum</taxon>
    </lineage>
</organism>
<accession>A0A1M5T3X3</accession>
<dbReference type="Proteomes" id="UP000184357">
    <property type="component" value="Unassembled WGS sequence"/>
</dbReference>
<evidence type="ECO:0000313" key="2">
    <source>
        <dbReference type="EMBL" id="SHH45441.1"/>
    </source>
</evidence>
<feature type="transmembrane region" description="Helical" evidence="1">
    <location>
        <begin position="31"/>
        <end position="64"/>
    </location>
</feature>
<gene>
    <name evidence="2" type="ORF">SAMN05443636_2629</name>
</gene>
<proteinExistence type="predicted"/>
<feature type="transmembrane region" description="Helical" evidence="1">
    <location>
        <begin position="84"/>
        <end position="102"/>
    </location>
</feature>
<sequence length="166" mass="16216">MFVAAWGADGGLAGVVGGVAAWTGRRGTLWLAALFLSALVVAGAMSIGLLFAPAAVCLLCAAVLSGWAGPLVADSSTPPTLRSTAWHALVGALAVGLGAWLVEVAVFDRDLFGSCASETPACVAATTNWPAVAATLAGLVAIAAGARSILRGGGGALALVRASMAT</sequence>
<keyword evidence="1" id="KW-1133">Transmembrane helix</keyword>
<protein>
    <submittedName>
        <fullName evidence="2">Uncharacterized protein</fullName>
    </submittedName>
</protein>
<evidence type="ECO:0000256" key="1">
    <source>
        <dbReference type="SAM" id="Phobius"/>
    </source>
</evidence>
<keyword evidence="3" id="KW-1185">Reference proteome</keyword>